<dbReference type="OrthoDB" id="5458416at2"/>
<name>A0A1I0AZN5_9FIRM</name>
<dbReference type="RefSeq" id="WP_090440535.1">
    <property type="nucleotide sequence ID" value="NZ_FOHU01000003.1"/>
</dbReference>
<keyword evidence="2" id="KW-1185">Reference proteome</keyword>
<reference evidence="1 2" key="1">
    <citation type="submission" date="2016-10" db="EMBL/GenBank/DDBJ databases">
        <authorList>
            <person name="de Groot N.N."/>
        </authorList>
    </citation>
    <scope>NUCLEOTIDE SEQUENCE [LARGE SCALE GENOMIC DNA]</scope>
    <source>
        <strain evidence="1 2">DSM 18979</strain>
    </source>
</reference>
<evidence type="ECO:0000313" key="1">
    <source>
        <dbReference type="EMBL" id="SES99111.1"/>
    </source>
</evidence>
<dbReference type="Proteomes" id="UP000199568">
    <property type="component" value="Unassembled WGS sequence"/>
</dbReference>
<accession>A0A1I0AZN5</accession>
<gene>
    <name evidence="1" type="ORF">SAMN05660297_01117</name>
</gene>
<sequence>MKAFKAEKEVRRFNLRFNASAEVIFPLLCPEREKEWIPGWEYEMIYSKSGLIEEGCVFKTYEYEVETIWLVAKHDQNKKEILFIQFAKDLIIAEFSVVLSENEAETTDAAVQYIYTPLNKEGKEYIDRELSQEILDEEMGKMEMVMNYYLQNS</sequence>
<dbReference type="EMBL" id="FOHU01000003">
    <property type="protein sequence ID" value="SES99111.1"/>
    <property type="molecule type" value="Genomic_DNA"/>
</dbReference>
<evidence type="ECO:0000313" key="2">
    <source>
        <dbReference type="Proteomes" id="UP000199568"/>
    </source>
</evidence>
<proteinExistence type="predicted"/>
<dbReference type="STRING" id="426128.SAMN05660297_01117"/>
<organism evidence="1 2">
    <name type="scientific">Natronincola peptidivorans</name>
    <dbReference type="NCBI Taxonomy" id="426128"/>
    <lineage>
        <taxon>Bacteria</taxon>
        <taxon>Bacillati</taxon>
        <taxon>Bacillota</taxon>
        <taxon>Clostridia</taxon>
        <taxon>Peptostreptococcales</taxon>
        <taxon>Natronincolaceae</taxon>
        <taxon>Natronincola</taxon>
    </lineage>
</organism>
<dbReference type="AlphaFoldDB" id="A0A1I0AZN5"/>
<protein>
    <recommendedName>
        <fullName evidence="3">Activator of Hsp90 ATPase homolog 1-like protein</fullName>
    </recommendedName>
</protein>
<evidence type="ECO:0008006" key="3">
    <source>
        <dbReference type="Google" id="ProtNLM"/>
    </source>
</evidence>